<dbReference type="AlphaFoldDB" id="A0A4Z2ICU2"/>
<name>A0A4Z2ICU2_9TELE</name>
<dbReference type="Proteomes" id="UP000314294">
    <property type="component" value="Unassembled WGS sequence"/>
</dbReference>
<reference evidence="2 3" key="1">
    <citation type="submission" date="2019-03" db="EMBL/GenBank/DDBJ databases">
        <title>First draft genome of Liparis tanakae, snailfish: a comprehensive survey of snailfish specific genes.</title>
        <authorList>
            <person name="Kim W."/>
            <person name="Song I."/>
            <person name="Jeong J.-H."/>
            <person name="Kim D."/>
            <person name="Kim S."/>
            <person name="Ryu S."/>
            <person name="Song J.Y."/>
            <person name="Lee S.K."/>
        </authorList>
    </citation>
    <scope>NUCLEOTIDE SEQUENCE [LARGE SCALE GENOMIC DNA]</scope>
    <source>
        <tissue evidence="2">Muscle</tissue>
    </source>
</reference>
<feature type="compositionally biased region" description="Polar residues" evidence="1">
    <location>
        <begin position="139"/>
        <end position="150"/>
    </location>
</feature>
<sequence length="273" mass="29630">MFQPRDLGDVAFALERVVSALRGEEALRCGGASAFQMDSSRGDNVTPPRRSRLVYLTAARRHRAVSHQAAKDATSSSQGRLSRPIVGNPDDIIRRLRHKNIVAVASFNSFFTVNSRTAGVPRTSGHAPSRVLLRPHRGGTTSTFTQTAPGTGSEVPVPTVRHVFITTLSNSSVCITPKTKPELRSEADGFLKKLLLKPEARRVFAYSLLGRRCRDGFIAPDPSAGQVRGLMSVAGNWQMEASISPLIRGPAARRLTGFRRATECLPAPIPRAL</sequence>
<proteinExistence type="predicted"/>
<evidence type="ECO:0000256" key="1">
    <source>
        <dbReference type="SAM" id="MobiDB-lite"/>
    </source>
</evidence>
<protein>
    <submittedName>
        <fullName evidence="2">Uncharacterized protein</fullName>
    </submittedName>
</protein>
<organism evidence="2 3">
    <name type="scientific">Liparis tanakae</name>
    <name type="common">Tanaka's snailfish</name>
    <dbReference type="NCBI Taxonomy" id="230148"/>
    <lineage>
        <taxon>Eukaryota</taxon>
        <taxon>Metazoa</taxon>
        <taxon>Chordata</taxon>
        <taxon>Craniata</taxon>
        <taxon>Vertebrata</taxon>
        <taxon>Euteleostomi</taxon>
        <taxon>Actinopterygii</taxon>
        <taxon>Neopterygii</taxon>
        <taxon>Teleostei</taxon>
        <taxon>Neoteleostei</taxon>
        <taxon>Acanthomorphata</taxon>
        <taxon>Eupercaria</taxon>
        <taxon>Perciformes</taxon>
        <taxon>Cottioidei</taxon>
        <taxon>Cottales</taxon>
        <taxon>Liparidae</taxon>
        <taxon>Liparis</taxon>
    </lineage>
</organism>
<gene>
    <name evidence="2" type="ORF">EYF80_014353</name>
</gene>
<feature type="region of interest" description="Disordered" evidence="1">
    <location>
        <begin position="135"/>
        <end position="155"/>
    </location>
</feature>
<comment type="caution">
    <text evidence="2">The sequence shown here is derived from an EMBL/GenBank/DDBJ whole genome shotgun (WGS) entry which is preliminary data.</text>
</comment>
<dbReference type="EMBL" id="SRLO01000103">
    <property type="protein sequence ID" value="TNN75541.1"/>
    <property type="molecule type" value="Genomic_DNA"/>
</dbReference>
<evidence type="ECO:0000313" key="3">
    <source>
        <dbReference type="Proteomes" id="UP000314294"/>
    </source>
</evidence>
<accession>A0A4Z2ICU2</accession>
<keyword evidence="3" id="KW-1185">Reference proteome</keyword>
<feature type="region of interest" description="Disordered" evidence="1">
    <location>
        <begin position="64"/>
        <end position="86"/>
    </location>
</feature>
<evidence type="ECO:0000313" key="2">
    <source>
        <dbReference type="EMBL" id="TNN75541.1"/>
    </source>
</evidence>